<feature type="transmembrane region" description="Helical" evidence="8">
    <location>
        <begin position="6"/>
        <end position="26"/>
    </location>
</feature>
<gene>
    <name evidence="9" type="ORF">G0Q06_13385</name>
</gene>
<feature type="transmembrane region" description="Helical" evidence="8">
    <location>
        <begin position="67"/>
        <end position="88"/>
    </location>
</feature>
<evidence type="ECO:0000256" key="5">
    <source>
        <dbReference type="ARBA" id="ARBA00022692"/>
    </source>
</evidence>
<evidence type="ECO:0000313" key="10">
    <source>
        <dbReference type="Proteomes" id="UP000478417"/>
    </source>
</evidence>
<dbReference type="InterPro" id="IPR004776">
    <property type="entry name" value="Mem_transp_PIN-like"/>
</dbReference>
<evidence type="ECO:0000256" key="7">
    <source>
        <dbReference type="ARBA" id="ARBA00023136"/>
    </source>
</evidence>
<keyword evidence="10" id="KW-1185">Reference proteome</keyword>
<evidence type="ECO:0000256" key="4">
    <source>
        <dbReference type="ARBA" id="ARBA00022475"/>
    </source>
</evidence>
<dbReference type="Pfam" id="PF03547">
    <property type="entry name" value="Mem_trans"/>
    <property type="match status" value="1"/>
</dbReference>
<keyword evidence="3" id="KW-0813">Transport</keyword>
<name>A0A6B2M5F3_9BACT</name>
<dbReference type="GO" id="GO:0055085">
    <property type="term" value="P:transmembrane transport"/>
    <property type="evidence" value="ECO:0007669"/>
    <property type="project" value="InterPro"/>
</dbReference>
<feature type="transmembrane region" description="Helical" evidence="8">
    <location>
        <begin position="100"/>
        <end position="119"/>
    </location>
</feature>
<keyword evidence="6 8" id="KW-1133">Transmembrane helix</keyword>
<comment type="subcellular location">
    <subcellularLocation>
        <location evidence="1">Cell membrane</location>
        <topology evidence="1">Multi-pass membrane protein</topology>
    </subcellularLocation>
</comment>
<evidence type="ECO:0000256" key="3">
    <source>
        <dbReference type="ARBA" id="ARBA00022448"/>
    </source>
</evidence>
<dbReference type="RefSeq" id="WP_163967025.1">
    <property type="nucleotide sequence ID" value="NZ_JAAGNX010000003.1"/>
</dbReference>
<feature type="transmembrane region" description="Helical" evidence="8">
    <location>
        <begin position="125"/>
        <end position="153"/>
    </location>
</feature>
<dbReference type="GO" id="GO:0005886">
    <property type="term" value="C:plasma membrane"/>
    <property type="evidence" value="ECO:0007669"/>
    <property type="project" value="UniProtKB-SubCell"/>
</dbReference>
<dbReference type="AlphaFoldDB" id="A0A6B2M5F3"/>
<comment type="similarity">
    <text evidence="2">Belongs to the auxin efflux carrier (TC 2.A.69) family.</text>
</comment>
<reference evidence="9 10" key="1">
    <citation type="submission" date="2020-02" db="EMBL/GenBank/DDBJ databases">
        <title>Albibacoteraceae fam. nov., the first described family within the subdivision 4 Verrucomicrobia.</title>
        <authorList>
            <person name="Xi F."/>
        </authorList>
    </citation>
    <scope>NUCLEOTIDE SEQUENCE [LARGE SCALE GENOMIC DNA]</scope>
    <source>
        <strain evidence="9 10">CK1056</strain>
    </source>
</reference>
<keyword evidence="7 8" id="KW-0472">Membrane</keyword>
<dbReference type="PANTHER" id="PTHR36838:SF4">
    <property type="entry name" value="AUXIN EFFLUX CARRIER FAMILY PROTEIN"/>
    <property type="match status" value="1"/>
</dbReference>
<keyword evidence="4" id="KW-1003">Cell membrane</keyword>
<sequence length="312" mass="33554">MGYIISTLFPVFAVLGLGYILARKTFLSRDFLNELNRFVYYISLPALIINGLATAQSLPSGTVPTFLIYMAATFLVIGAAFLTARLLKLQRWQFGTFIQASFRGNLAFIGIPVLVYALRDYPKEFAAGIVAQAIFVFAPTMIFYNVVSVLLLIGSRDGDASDRMRGMLKSIATNPLILASVGGVILFLLPFSLPEPVYNTLEFVGRIAAPAALICVGGGMAVVSMEGRYRSATFSAILKTAVTPLFAWVMSLPFNLSSETTLLLMIFAATPTAVASYVMAKELDGDEAMASGGIVLSTVFSIISLSIVVGLF</sequence>
<feature type="transmembrane region" description="Helical" evidence="8">
    <location>
        <begin position="292"/>
        <end position="311"/>
    </location>
</feature>
<feature type="transmembrane region" description="Helical" evidence="8">
    <location>
        <begin position="174"/>
        <end position="191"/>
    </location>
</feature>
<evidence type="ECO:0000256" key="2">
    <source>
        <dbReference type="ARBA" id="ARBA00010145"/>
    </source>
</evidence>
<organism evidence="9 10">
    <name type="scientific">Oceanipulchritudo coccoides</name>
    <dbReference type="NCBI Taxonomy" id="2706888"/>
    <lineage>
        <taxon>Bacteria</taxon>
        <taxon>Pseudomonadati</taxon>
        <taxon>Verrucomicrobiota</taxon>
        <taxon>Opitutia</taxon>
        <taxon>Puniceicoccales</taxon>
        <taxon>Oceanipulchritudinaceae</taxon>
        <taxon>Oceanipulchritudo</taxon>
    </lineage>
</organism>
<keyword evidence="5 8" id="KW-0812">Transmembrane</keyword>
<proteinExistence type="inferred from homology"/>
<protein>
    <submittedName>
        <fullName evidence="9">AEC family transporter</fullName>
    </submittedName>
</protein>
<feature type="transmembrane region" description="Helical" evidence="8">
    <location>
        <begin position="203"/>
        <end position="224"/>
    </location>
</feature>
<comment type="caution">
    <text evidence="9">The sequence shown here is derived from an EMBL/GenBank/DDBJ whole genome shotgun (WGS) entry which is preliminary data.</text>
</comment>
<dbReference type="Proteomes" id="UP000478417">
    <property type="component" value="Unassembled WGS sequence"/>
</dbReference>
<feature type="transmembrane region" description="Helical" evidence="8">
    <location>
        <begin position="38"/>
        <end position="55"/>
    </location>
</feature>
<evidence type="ECO:0000256" key="8">
    <source>
        <dbReference type="SAM" id="Phobius"/>
    </source>
</evidence>
<dbReference type="Gene3D" id="1.20.1530.20">
    <property type="match status" value="1"/>
</dbReference>
<evidence type="ECO:0000313" key="9">
    <source>
        <dbReference type="EMBL" id="NDV63452.1"/>
    </source>
</evidence>
<dbReference type="PANTHER" id="PTHR36838">
    <property type="entry name" value="AUXIN EFFLUX CARRIER FAMILY PROTEIN"/>
    <property type="match status" value="1"/>
</dbReference>
<dbReference type="InterPro" id="IPR038770">
    <property type="entry name" value="Na+/solute_symporter_sf"/>
</dbReference>
<dbReference type="EMBL" id="JAAGNX010000003">
    <property type="protein sequence ID" value="NDV63452.1"/>
    <property type="molecule type" value="Genomic_DNA"/>
</dbReference>
<evidence type="ECO:0000256" key="1">
    <source>
        <dbReference type="ARBA" id="ARBA00004651"/>
    </source>
</evidence>
<evidence type="ECO:0000256" key="6">
    <source>
        <dbReference type="ARBA" id="ARBA00022989"/>
    </source>
</evidence>
<accession>A0A6B2M5F3</accession>